<dbReference type="EMBL" id="CP003876">
    <property type="protein sequence ID" value="AFU00350.1"/>
    <property type="molecule type" value="Genomic_DNA"/>
</dbReference>
<dbReference type="Pfam" id="PF13365">
    <property type="entry name" value="Trypsin_2"/>
    <property type="match status" value="1"/>
</dbReference>
<dbReference type="KEGG" id="nbr:O3I_011945"/>
<dbReference type="eggNOG" id="COG0265">
    <property type="taxonomic scope" value="Bacteria"/>
</dbReference>
<dbReference type="GO" id="GO:0043531">
    <property type="term" value="F:ADP binding"/>
    <property type="evidence" value="ECO:0007669"/>
    <property type="project" value="InterPro"/>
</dbReference>
<dbReference type="InterPro" id="IPR036388">
    <property type="entry name" value="WH-like_DNA-bd_sf"/>
</dbReference>
<dbReference type="AlphaFoldDB" id="K0EU09"/>
<dbReference type="Gene3D" id="3.40.50.300">
    <property type="entry name" value="P-loop containing nucleotide triphosphate hydrolases"/>
    <property type="match status" value="1"/>
</dbReference>
<evidence type="ECO:0000313" key="2">
    <source>
        <dbReference type="EMBL" id="AFU00350.1"/>
    </source>
</evidence>
<dbReference type="RefSeq" id="WP_014983205.1">
    <property type="nucleotide sequence ID" value="NC_018681.1"/>
</dbReference>
<keyword evidence="3" id="KW-1185">Reference proteome</keyword>
<dbReference type="Gene3D" id="1.25.40.10">
    <property type="entry name" value="Tetratricopeptide repeat domain"/>
    <property type="match status" value="2"/>
</dbReference>
<dbReference type="HOGENOM" id="CLU_004665_2_1_11"/>
<dbReference type="InterPro" id="IPR011990">
    <property type="entry name" value="TPR-like_helical_dom_sf"/>
</dbReference>
<dbReference type="Pfam" id="PF00931">
    <property type="entry name" value="NB-ARC"/>
    <property type="match status" value="1"/>
</dbReference>
<sequence length="1012" mass="107801">MTDASIGRLIAAGARARLLGTAFAVDDSTVVTAFHCVGDRQTGAVRFPEAAVDFAGTQVRVRYAAGDPVADCAVLRLDEPRPDVLSPLPLATRITARFWRATGFPASLAELGRMSISGTITALDGQLRGVPALQLYAEQAVGGLALGGFSGAPVFAGSAPGVVGLIRYNPPAPDAPDRGIGGIVFACPVAAITALLDRIGVLPTMDASQVAVPGLAMGATAAGRQATLPPDRAEFTGRADATEKLVAALTSADAAIVAIHGQPGVGKSALAVHVAHRVSAVFPDARLHIDLRGADQRPVSVADALERLLIALGLPADELAATTEERSVQYRRLLAGLRALIVLDNASSAAQVRALLPDAPGCAVLVTARRPMAALDHALTVALDALTADESAALLTAVLDDDARATDRDALTAVARLCGYLPLAIRIAAAQLRSRPHWTMAHLAGRLSDERRRLSVLTVDDLAVRTSFDSSYLALAPELATAFAALGALRGPDFPAWTLAALLDIPLYEAEDLLDALVDAQLVAFARRDITGGHRFRCHDLLRVYAAEKAAERFSSTERAQGRGRLFSGYLTLLLDAMAALGPGKDLFLAESVPIVWRPPDEIVSAAREAGTAQWFADDRPGLVAAARQAYEDGLWPYVWGIVDVLNGLFVAQRHGAESRELKDLALAASRTAADPVAEAGVLYSYTGYFMGKGAYAEAVAGLHEVIERYRALGMADRWARTMLSLAVVERDRGRLAVSGPLLEQCIHLFSAGADDLILASTRQNYAVVRRDQGYLAEAAADLARCLPVFHAHGDNSACGRGLHSRAVLHLYLGRFADADADLATARPLCVQAGDARWTGIVDLFRARLLGRYGRWAELLTALPACERNFDDSDDDLGRAQVWRTAGAARRALGDYPGALREYARAAAVYDATGEDRMKAKLHFGTALTHLRSGDPATALTGFTTADELFDELDDQPWLLRTRRWLVTLRPDRPGGWAEVRSRAEQLIDRAGPGFFPAWLRPILDEAVAKGA</sequence>
<feature type="domain" description="NB-ARC" evidence="1">
    <location>
        <begin position="241"/>
        <end position="396"/>
    </location>
</feature>
<dbReference type="Gene3D" id="2.40.10.120">
    <property type="match status" value="1"/>
</dbReference>
<gene>
    <name evidence="2" type="ORF">O3I_011945</name>
</gene>
<dbReference type="SUPFAM" id="SSF48452">
    <property type="entry name" value="TPR-like"/>
    <property type="match status" value="2"/>
</dbReference>
<organism evidence="2 3">
    <name type="scientific">Nocardia brasiliensis (strain ATCC 700358 / HUJEG-1)</name>
    <dbReference type="NCBI Taxonomy" id="1133849"/>
    <lineage>
        <taxon>Bacteria</taxon>
        <taxon>Bacillati</taxon>
        <taxon>Actinomycetota</taxon>
        <taxon>Actinomycetes</taxon>
        <taxon>Mycobacteriales</taxon>
        <taxon>Nocardiaceae</taxon>
        <taxon>Nocardia</taxon>
    </lineage>
</organism>
<protein>
    <submittedName>
        <fullName evidence="2">Regulatory protein afsR</fullName>
    </submittedName>
</protein>
<proteinExistence type="predicted"/>
<dbReference type="InterPro" id="IPR002182">
    <property type="entry name" value="NB-ARC"/>
</dbReference>
<dbReference type="PANTHER" id="PTHR47691:SF3">
    <property type="entry name" value="HTH-TYPE TRANSCRIPTIONAL REGULATOR RV0890C-RELATED"/>
    <property type="match status" value="1"/>
</dbReference>
<evidence type="ECO:0000259" key="1">
    <source>
        <dbReference type="Pfam" id="PF00931"/>
    </source>
</evidence>
<dbReference type="STRING" id="1133849.O3I_011945"/>
<dbReference type="PRINTS" id="PR00364">
    <property type="entry name" value="DISEASERSIST"/>
</dbReference>
<accession>K0EU09</accession>
<dbReference type="InterPro" id="IPR027417">
    <property type="entry name" value="P-loop_NTPase"/>
</dbReference>
<reference evidence="2 3" key="1">
    <citation type="journal article" date="2012" name="J. Bacteriol.">
        <title>Complete genome sequence of Nocardia brasiliensis HUJEG-1.</title>
        <authorList>
            <person name="Vera-Cabrera L."/>
            <person name="Ortiz-Lopez R."/>
            <person name="Elizondo-Gonzalez R."/>
            <person name="Perez-Maya A.A."/>
            <person name="Ocampo-Candiani J."/>
        </authorList>
    </citation>
    <scope>NUCLEOTIDE SEQUENCE [LARGE SCALE GENOMIC DNA]</scope>
    <source>
        <strain evidence="3">ATCC 700358</strain>
    </source>
</reference>
<name>K0EU09_NOCB7</name>
<dbReference type="SUPFAM" id="SSF50494">
    <property type="entry name" value="Trypsin-like serine proteases"/>
    <property type="match status" value="1"/>
</dbReference>
<dbReference type="InterPro" id="IPR009003">
    <property type="entry name" value="Peptidase_S1_PA"/>
</dbReference>
<dbReference type="Gene3D" id="1.10.10.10">
    <property type="entry name" value="Winged helix-like DNA-binding domain superfamily/Winged helix DNA-binding domain"/>
    <property type="match status" value="1"/>
</dbReference>
<dbReference type="SUPFAM" id="SSF52540">
    <property type="entry name" value="P-loop containing nucleoside triphosphate hydrolases"/>
    <property type="match status" value="1"/>
</dbReference>
<dbReference type="Proteomes" id="UP000006304">
    <property type="component" value="Chromosome"/>
</dbReference>
<evidence type="ECO:0000313" key="3">
    <source>
        <dbReference type="Proteomes" id="UP000006304"/>
    </source>
</evidence>
<dbReference type="eggNOG" id="COG3903">
    <property type="taxonomic scope" value="Bacteria"/>
</dbReference>
<dbReference type="PANTHER" id="PTHR47691">
    <property type="entry name" value="REGULATOR-RELATED"/>
    <property type="match status" value="1"/>
</dbReference>